<dbReference type="EMBL" id="KV748249">
    <property type="protein sequence ID" value="OCK88081.1"/>
    <property type="molecule type" value="Genomic_DNA"/>
</dbReference>
<sequence>MKSTGVPPAAALAAAVRAQVAVYGQCGGNGYSGSTACASGSYCSKVNDCVCKCWFILSEFGEDIQWLPANPMAGKSFYANSYYASEISSLAVPSMSAAGSAAWATKATEVVKIGTFVDARAKVPSIETYAADVQRQNAAGANLVLSLVYINSIVAQINAYPSVQFKLAIEPESAYKTLVTYAIEKLNLPNVAMYLDAGHAGWLGWTGNITQAAQLFGTLYAKAGKPAAVRGLATNVANYDAWSISTCPSYASGHSNCDEKRYINTLAPLLTTNGFLARFIMDTCMSPMDHTIQNQWGDWCNVIGTGFGIRPASSTDDSLLDAWVWVKPGGECGGTSNSSSARYDAHCGYPLIRWRLWSMWDSDALQPVPEARTWCKAYFEQLLVNANPAFQSKNA</sequence>
<evidence type="ECO:0000313" key="2">
    <source>
        <dbReference type="Proteomes" id="UP000250078"/>
    </source>
</evidence>
<keyword evidence="2" id="KW-1185">Reference proteome</keyword>
<dbReference type="Proteomes" id="UP000250078">
    <property type="component" value="Unassembled WGS sequence"/>
</dbReference>
<keyword evidence="1" id="KW-0378">Hydrolase</keyword>
<evidence type="ECO:0000313" key="1">
    <source>
        <dbReference type="EMBL" id="OCK88081.1"/>
    </source>
</evidence>
<name>A0ACC8ENV2_9PEZI</name>
<organism evidence="1 2">
    <name type="scientific">Cenococcum geophilum 1.58</name>
    <dbReference type="NCBI Taxonomy" id="794803"/>
    <lineage>
        <taxon>Eukaryota</taxon>
        <taxon>Fungi</taxon>
        <taxon>Dikarya</taxon>
        <taxon>Ascomycota</taxon>
        <taxon>Pezizomycotina</taxon>
        <taxon>Dothideomycetes</taxon>
        <taxon>Pleosporomycetidae</taxon>
        <taxon>Gloniales</taxon>
        <taxon>Gloniaceae</taxon>
        <taxon>Cenococcum</taxon>
    </lineage>
</organism>
<reference evidence="1 2" key="1">
    <citation type="journal article" date="2016" name="Nat. Commun.">
        <title>Ectomycorrhizal ecology is imprinted in the genome of the dominant symbiotic fungus Cenococcum geophilum.</title>
        <authorList>
            <consortium name="DOE Joint Genome Institute"/>
            <person name="Peter M."/>
            <person name="Kohler A."/>
            <person name="Ohm R.A."/>
            <person name="Kuo A."/>
            <person name="Krutzmann J."/>
            <person name="Morin E."/>
            <person name="Arend M."/>
            <person name="Barry K.W."/>
            <person name="Binder M."/>
            <person name="Choi C."/>
            <person name="Clum A."/>
            <person name="Copeland A."/>
            <person name="Grisel N."/>
            <person name="Haridas S."/>
            <person name="Kipfer T."/>
            <person name="LaButti K."/>
            <person name="Lindquist E."/>
            <person name="Lipzen A."/>
            <person name="Maire R."/>
            <person name="Meier B."/>
            <person name="Mihaltcheva S."/>
            <person name="Molinier V."/>
            <person name="Murat C."/>
            <person name="Poggeler S."/>
            <person name="Quandt C.A."/>
            <person name="Sperisen C."/>
            <person name="Tritt A."/>
            <person name="Tisserant E."/>
            <person name="Crous P.W."/>
            <person name="Henrissat B."/>
            <person name="Nehls U."/>
            <person name="Egli S."/>
            <person name="Spatafora J.W."/>
            <person name="Grigoriev I.V."/>
            <person name="Martin F.M."/>
        </authorList>
    </citation>
    <scope>NUCLEOTIDE SEQUENCE [LARGE SCALE GENOMIC DNA]</scope>
    <source>
        <strain evidence="1 2">1.58</strain>
    </source>
</reference>
<accession>A0ACC8ENV2</accession>
<proteinExistence type="predicted"/>
<protein>
    <submittedName>
        <fullName evidence="1">Glycoside hydrolase family 6 protein</fullName>
    </submittedName>
</protein>
<gene>
    <name evidence="1" type="ORF">K441DRAFT_690777</name>
</gene>